<organism evidence="1 2">
    <name type="scientific">Candidatus Magnetobacterium bavaricum</name>
    <dbReference type="NCBI Taxonomy" id="29290"/>
    <lineage>
        <taxon>Bacteria</taxon>
        <taxon>Pseudomonadati</taxon>
        <taxon>Nitrospirota</taxon>
        <taxon>Thermodesulfovibrionia</taxon>
        <taxon>Thermodesulfovibrionales</taxon>
        <taxon>Candidatus Magnetobacteriaceae</taxon>
        <taxon>Candidatus Magnetobacterium</taxon>
    </lineage>
</organism>
<dbReference type="EMBL" id="LACI01002428">
    <property type="protein sequence ID" value="KJU82061.1"/>
    <property type="molecule type" value="Genomic_DNA"/>
</dbReference>
<gene>
    <name evidence="1" type="ORF">MBAV_005716</name>
</gene>
<keyword evidence="1" id="KW-0548">Nucleotidyltransferase</keyword>
<dbReference type="Pfam" id="PF02348">
    <property type="entry name" value="CTP_transf_3"/>
    <property type="match status" value="1"/>
</dbReference>
<keyword evidence="2" id="KW-1185">Reference proteome</keyword>
<proteinExistence type="predicted"/>
<keyword evidence="1" id="KW-0808">Transferase</keyword>
<dbReference type="Proteomes" id="UP000033423">
    <property type="component" value="Unassembled WGS sequence"/>
</dbReference>
<dbReference type="CDD" id="cd02518">
    <property type="entry name" value="GT2_SpsF"/>
    <property type="match status" value="1"/>
</dbReference>
<dbReference type="AlphaFoldDB" id="A0A0F3GJI9"/>
<reference evidence="1 2" key="1">
    <citation type="submission" date="2015-02" db="EMBL/GenBank/DDBJ databases">
        <title>Single-cell genomics of uncultivated deep-branching MTB reveals a conserved set of magnetosome genes.</title>
        <authorList>
            <person name="Kolinko S."/>
            <person name="Richter M."/>
            <person name="Glockner F.O."/>
            <person name="Brachmann A."/>
            <person name="Schuler D."/>
        </authorList>
    </citation>
    <scope>NUCLEOTIDE SEQUENCE [LARGE SCALE GENOMIC DNA]</scope>
    <source>
        <strain evidence="1">TM-1</strain>
    </source>
</reference>
<accession>A0A0F3GJI9</accession>
<evidence type="ECO:0000313" key="2">
    <source>
        <dbReference type="Proteomes" id="UP000033423"/>
    </source>
</evidence>
<dbReference type="PANTHER" id="PTHR42866">
    <property type="entry name" value="3-DEOXY-MANNO-OCTULOSONATE CYTIDYLYLTRANSFERASE"/>
    <property type="match status" value="1"/>
</dbReference>
<dbReference type="InterPro" id="IPR003329">
    <property type="entry name" value="Cytidylyl_trans"/>
</dbReference>
<protein>
    <submittedName>
        <fullName evidence="1">Acylneuraminate cytidylyltransferase, spore coat polysaccharide biosynthesis protein spsF</fullName>
        <ecNumber evidence="1">2.7.7.43</ecNumber>
    </submittedName>
</protein>
<name>A0A0F3GJI9_9BACT</name>
<dbReference type="InterPro" id="IPR029044">
    <property type="entry name" value="Nucleotide-diphossugar_trans"/>
</dbReference>
<dbReference type="SUPFAM" id="SSF53448">
    <property type="entry name" value="Nucleotide-diphospho-sugar transferases"/>
    <property type="match status" value="1"/>
</dbReference>
<dbReference type="GO" id="GO:0005829">
    <property type="term" value="C:cytosol"/>
    <property type="evidence" value="ECO:0007669"/>
    <property type="project" value="TreeGrafter"/>
</dbReference>
<sequence>MKTFKIDKIPAVIQARMGSTRLPGKVLMDLAGFTMLEHLIIRLCGAKNVSYVLVITSTDKKDDEIYTFCYEKNIECFRGSENDVLDRYYKSAKKYNMTNLIRVTGDNPFTDIEELDNLVELHFQKKADYSINKEETGTDLPAGAGCEVFSFEMLEECWKKGLLPHHREHVNDFILENMAVYNVCVATVPEYKKRKNMRITVDTHEDFERAKNILHLIPKPSDKITMQDIIELFDKKLIK</sequence>
<comment type="caution">
    <text evidence="1">The sequence shown here is derived from an EMBL/GenBank/DDBJ whole genome shotgun (WGS) entry which is preliminary data.</text>
</comment>
<dbReference type="GO" id="GO:0008781">
    <property type="term" value="F:N-acylneuraminate cytidylyltransferase activity"/>
    <property type="evidence" value="ECO:0007669"/>
    <property type="project" value="UniProtKB-EC"/>
</dbReference>
<evidence type="ECO:0000313" key="1">
    <source>
        <dbReference type="EMBL" id="KJU82061.1"/>
    </source>
</evidence>
<dbReference type="Gene3D" id="3.90.550.10">
    <property type="entry name" value="Spore Coat Polysaccharide Biosynthesis Protein SpsA, Chain A"/>
    <property type="match status" value="1"/>
</dbReference>
<dbReference type="PANTHER" id="PTHR42866:SF1">
    <property type="entry name" value="SPORE COAT POLYSACCHARIDE BIOSYNTHESIS PROTEIN SPSF"/>
    <property type="match status" value="1"/>
</dbReference>
<dbReference type="EC" id="2.7.7.43" evidence="1"/>